<dbReference type="InterPro" id="IPR012823">
    <property type="entry name" value="Flagell_FliJ"/>
</dbReference>
<sequence length="142" mass="15831">MMASRTRTLQSLIRLRKTEVDEAKSTLAQALANEEAARQHLESLQASIAAEQRAASAGQTSMDDFRRWLPTGQQAVTRAAEALHSVKAVSDQARDALMQVNAALKATESILEKRVEEEKTTRSRREQAEIDDLTPHVRRNAH</sequence>
<evidence type="ECO:0000256" key="10">
    <source>
        <dbReference type="ARBA" id="ARBA00023225"/>
    </source>
</evidence>
<comment type="similarity">
    <text evidence="2">Belongs to the FliJ family.</text>
</comment>
<keyword evidence="10" id="KW-1006">Bacterial flagellum protein export</keyword>
<feature type="compositionally biased region" description="Basic and acidic residues" evidence="11">
    <location>
        <begin position="110"/>
        <end position="128"/>
    </location>
</feature>
<reference evidence="12 13" key="1">
    <citation type="submission" date="2020-04" db="EMBL/GenBank/DDBJ databases">
        <title>Description of novel Gluconacetobacter.</title>
        <authorList>
            <person name="Sombolestani A."/>
        </authorList>
    </citation>
    <scope>NUCLEOTIDE SEQUENCE [LARGE SCALE GENOMIC DNA]</scope>
    <source>
        <strain evidence="12 13">LMG 27800</strain>
    </source>
</reference>
<evidence type="ECO:0000256" key="5">
    <source>
        <dbReference type="ARBA" id="ARBA00022475"/>
    </source>
</evidence>
<organism evidence="12 13">
    <name type="scientific">Gluconacetobacter takamatsuzukensis</name>
    <dbReference type="NCBI Taxonomy" id="1286190"/>
    <lineage>
        <taxon>Bacteria</taxon>
        <taxon>Pseudomonadati</taxon>
        <taxon>Pseudomonadota</taxon>
        <taxon>Alphaproteobacteria</taxon>
        <taxon>Acetobacterales</taxon>
        <taxon>Acetobacteraceae</taxon>
        <taxon>Gluconacetobacter</taxon>
    </lineage>
</organism>
<dbReference type="GO" id="GO:0015031">
    <property type="term" value="P:protein transport"/>
    <property type="evidence" value="ECO:0007669"/>
    <property type="project" value="UniProtKB-KW"/>
</dbReference>
<dbReference type="GO" id="GO:0009288">
    <property type="term" value="C:bacterial-type flagellum"/>
    <property type="evidence" value="ECO:0007669"/>
    <property type="project" value="InterPro"/>
</dbReference>
<evidence type="ECO:0000256" key="11">
    <source>
        <dbReference type="SAM" id="MobiDB-lite"/>
    </source>
</evidence>
<keyword evidence="8" id="KW-0653">Protein transport</keyword>
<dbReference type="GO" id="GO:0006935">
    <property type="term" value="P:chemotaxis"/>
    <property type="evidence" value="ECO:0007669"/>
    <property type="project" value="UniProtKB-KW"/>
</dbReference>
<proteinExistence type="inferred from homology"/>
<keyword evidence="5" id="KW-1003">Cell membrane</keyword>
<evidence type="ECO:0000256" key="3">
    <source>
        <dbReference type="ARBA" id="ARBA00020392"/>
    </source>
</evidence>
<accession>A0A7W4PMU6</accession>
<evidence type="ECO:0000256" key="7">
    <source>
        <dbReference type="ARBA" id="ARBA00022795"/>
    </source>
</evidence>
<dbReference type="NCBIfam" id="TIGR02473">
    <property type="entry name" value="flagell_FliJ"/>
    <property type="match status" value="1"/>
</dbReference>
<comment type="caution">
    <text evidence="12">The sequence shown here is derived from an EMBL/GenBank/DDBJ whole genome shotgun (WGS) entry which is preliminary data.</text>
</comment>
<gene>
    <name evidence="12" type="primary">fliJ</name>
    <name evidence="12" type="ORF">HLH27_00880</name>
</gene>
<evidence type="ECO:0000256" key="1">
    <source>
        <dbReference type="ARBA" id="ARBA00004413"/>
    </source>
</evidence>
<keyword evidence="12" id="KW-0282">Flagellum</keyword>
<keyword evidence="12" id="KW-0969">Cilium</keyword>
<evidence type="ECO:0000256" key="8">
    <source>
        <dbReference type="ARBA" id="ARBA00022927"/>
    </source>
</evidence>
<evidence type="ECO:0000313" key="13">
    <source>
        <dbReference type="Proteomes" id="UP000540556"/>
    </source>
</evidence>
<comment type="subcellular location">
    <subcellularLocation>
        <location evidence="1">Cell membrane</location>
        <topology evidence="1">Peripheral membrane protein</topology>
        <orientation evidence="1">Cytoplasmic side</orientation>
    </subcellularLocation>
</comment>
<feature type="region of interest" description="Disordered" evidence="11">
    <location>
        <begin position="109"/>
        <end position="142"/>
    </location>
</feature>
<evidence type="ECO:0000256" key="4">
    <source>
        <dbReference type="ARBA" id="ARBA00022448"/>
    </source>
</evidence>
<dbReference type="AlphaFoldDB" id="A0A7W4PMU6"/>
<dbReference type="GO" id="GO:0044781">
    <property type="term" value="P:bacterial-type flagellum organization"/>
    <property type="evidence" value="ECO:0007669"/>
    <property type="project" value="UniProtKB-KW"/>
</dbReference>
<keyword evidence="7" id="KW-1005">Bacterial flagellum biogenesis</keyword>
<evidence type="ECO:0000256" key="9">
    <source>
        <dbReference type="ARBA" id="ARBA00023136"/>
    </source>
</evidence>
<keyword evidence="13" id="KW-1185">Reference proteome</keyword>
<dbReference type="EMBL" id="JABEQK010000001">
    <property type="protein sequence ID" value="MBB2203575.1"/>
    <property type="molecule type" value="Genomic_DNA"/>
</dbReference>
<dbReference type="GO" id="GO:0005886">
    <property type="term" value="C:plasma membrane"/>
    <property type="evidence" value="ECO:0007669"/>
    <property type="project" value="UniProtKB-SubCell"/>
</dbReference>
<keyword evidence="9" id="KW-0472">Membrane</keyword>
<dbReference type="Proteomes" id="UP000540556">
    <property type="component" value="Unassembled WGS sequence"/>
</dbReference>
<keyword evidence="4" id="KW-0813">Transport</keyword>
<keyword evidence="6" id="KW-0145">Chemotaxis</keyword>
<dbReference type="GO" id="GO:0071973">
    <property type="term" value="P:bacterial-type flagellum-dependent cell motility"/>
    <property type="evidence" value="ECO:0007669"/>
    <property type="project" value="InterPro"/>
</dbReference>
<keyword evidence="12" id="KW-0966">Cell projection</keyword>
<evidence type="ECO:0000256" key="6">
    <source>
        <dbReference type="ARBA" id="ARBA00022500"/>
    </source>
</evidence>
<dbReference type="InterPro" id="IPR053716">
    <property type="entry name" value="Flag_assembly_chemotaxis_eff"/>
</dbReference>
<name>A0A7W4PMU6_9PROT</name>
<dbReference type="Gene3D" id="1.10.287.1700">
    <property type="match status" value="1"/>
</dbReference>
<evidence type="ECO:0000256" key="2">
    <source>
        <dbReference type="ARBA" id="ARBA00010004"/>
    </source>
</evidence>
<evidence type="ECO:0000313" key="12">
    <source>
        <dbReference type="EMBL" id="MBB2203575.1"/>
    </source>
</evidence>
<dbReference type="Pfam" id="PF02050">
    <property type="entry name" value="FliJ"/>
    <property type="match status" value="1"/>
</dbReference>
<protein>
    <recommendedName>
        <fullName evidence="3">Flagellar FliJ protein</fullName>
    </recommendedName>
</protein>